<dbReference type="InterPro" id="IPR013986">
    <property type="entry name" value="DExx_box_DNA_helicase_dom_sf"/>
</dbReference>
<evidence type="ECO:0000256" key="5">
    <source>
        <dbReference type="ARBA" id="ARBA00022840"/>
    </source>
</evidence>
<protein>
    <recommendedName>
        <fullName evidence="9">DNA 3'-5' helicase</fullName>
        <ecNumber evidence="9">5.6.2.4</ecNumber>
    </recommendedName>
</protein>
<dbReference type="Pfam" id="PF13361">
    <property type="entry name" value="UvrD_C"/>
    <property type="match status" value="1"/>
</dbReference>
<comment type="catalytic activity">
    <reaction evidence="8">
        <text>Couples ATP hydrolysis with the unwinding of duplex DNA by translocating in the 3'-5' direction.</text>
        <dbReference type="EC" id="5.6.2.4"/>
    </reaction>
</comment>
<evidence type="ECO:0000256" key="11">
    <source>
        <dbReference type="PROSITE-ProRule" id="PRU00560"/>
    </source>
</evidence>
<dbReference type="Pfam" id="PF00580">
    <property type="entry name" value="UvrD-helicase"/>
    <property type="match status" value="1"/>
</dbReference>
<feature type="domain" description="UvrD-like helicase ATP-binding" evidence="12">
    <location>
        <begin position="1"/>
        <end position="276"/>
    </location>
</feature>
<sequence length="614" mass="71591">MTFNQEQTEAVHHVEGPLLVLAGPGSGKTAVITARTAYLSETYKVSPSSILVVTFTKAAASQMKERFLRMRGAVHTNVHFGTFHGLFYGILKQAYGLSGRNIISEEEKKRIIRELLAGSGLEAEDERDVLELLQREISMVKTEQMPLDHFYSGSCPEEMFRQIYRKYHEILCGKKLLDFDDLMVYCYELFIKRPDILKKWQEHFQYIQIDEFQDINMLQYRIIRMLAAPQNNLFAVGDDDQSIYRFRGAKPEMMFRFQKDYPSGKTIILHQNYRCSASIVKCSQRLIRHNSARFEKQLTTSNAAGKAVEMCTFPDENAETDYLLESIRKLIENGGACEDIAVLFRTNMGSRPTVSRLMEYNLPFTVKDGLPNIFEHWIAVHILSYLRLSKGGRQRSDFLQIANKPNRYISREALYESEVSFEHLYQFYEGKDWMCDRIEKLEEDLKILAGMPPFAAINYIRCGIGYNEYIREYAGYRKMKPEELNDVMDELQQSARKYRTFEEWCTYIQDYTLELRKQKSKKQEGGITISTLHGAKGLEYPHVYIMDINEGTIPYHKAVLPEEVEEERRLLYVGMTRASETLHLFSTKKKYEKKQEPSRFLEEVMRESETCVTK</sequence>
<dbReference type="InterPro" id="IPR014016">
    <property type="entry name" value="UvrD-like_ATP-bd"/>
</dbReference>
<evidence type="ECO:0000313" key="15">
    <source>
        <dbReference type="Proteomes" id="UP001060164"/>
    </source>
</evidence>
<keyword evidence="4 11" id="KW-0347">Helicase</keyword>
<evidence type="ECO:0000256" key="10">
    <source>
        <dbReference type="ARBA" id="ARBA00048988"/>
    </source>
</evidence>
<evidence type="ECO:0000259" key="12">
    <source>
        <dbReference type="PROSITE" id="PS51198"/>
    </source>
</evidence>
<evidence type="ECO:0000256" key="3">
    <source>
        <dbReference type="ARBA" id="ARBA00022801"/>
    </source>
</evidence>
<dbReference type="PANTHER" id="PTHR11070">
    <property type="entry name" value="UVRD / RECB / PCRA DNA HELICASE FAMILY MEMBER"/>
    <property type="match status" value="1"/>
</dbReference>
<keyword evidence="7" id="KW-0413">Isomerase</keyword>
<comment type="similarity">
    <text evidence="1">Belongs to the helicase family. UvrD subfamily.</text>
</comment>
<dbReference type="EC" id="5.6.2.4" evidence="9"/>
<gene>
    <name evidence="14" type="ORF">NQ502_02165</name>
</gene>
<evidence type="ECO:0000256" key="8">
    <source>
        <dbReference type="ARBA" id="ARBA00034617"/>
    </source>
</evidence>
<dbReference type="PROSITE" id="PS51217">
    <property type="entry name" value="UVRD_HELICASE_CTER"/>
    <property type="match status" value="1"/>
</dbReference>
<dbReference type="Gene3D" id="1.10.486.10">
    <property type="entry name" value="PCRA, domain 4"/>
    <property type="match status" value="1"/>
</dbReference>
<dbReference type="InterPro" id="IPR027417">
    <property type="entry name" value="P-loop_NTPase"/>
</dbReference>
<dbReference type="PROSITE" id="PS51198">
    <property type="entry name" value="UVRD_HELICASE_ATP_BIND"/>
    <property type="match status" value="1"/>
</dbReference>
<evidence type="ECO:0000256" key="6">
    <source>
        <dbReference type="ARBA" id="ARBA00023125"/>
    </source>
</evidence>
<evidence type="ECO:0000256" key="9">
    <source>
        <dbReference type="ARBA" id="ARBA00034808"/>
    </source>
</evidence>
<dbReference type="Proteomes" id="UP001060164">
    <property type="component" value="Chromosome"/>
</dbReference>
<dbReference type="CDD" id="cd17932">
    <property type="entry name" value="DEXQc_UvrD"/>
    <property type="match status" value="1"/>
</dbReference>
<keyword evidence="6" id="KW-0238">DNA-binding</keyword>
<accession>A0ABY5VI35</accession>
<keyword evidence="3 11" id="KW-0378">Hydrolase</keyword>
<reference evidence="14" key="1">
    <citation type="journal article" date="2022" name="Cell">
        <title>Design, construction, and in vivo augmentation of a complex gut microbiome.</title>
        <authorList>
            <person name="Cheng A.G."/>
            <person name="Ho P.Y."/>
            <person name="Aranda-Diaz A."/>
            <person name="Jain S."/>
            <person name="Yu F.B."/>
            <person name="Meng X."/>
            <person name="Wang M."/>
            <person name="Iakiviak M."/>
            <person name="Nagashima K."/>
            <person name="Zhao A."/>
            <person name="Murugkar P."/>
            <person name="Patil A."/>
            <person name="Atabakhsh K."/>
            <person name="Weakley A."/>
            <person name="Yan J."/>
            <person name="Brumbaugh A.R."/>
            <person name="Higginbottom S."/>
            <person name="Dimas A."/>
            <person name="Shiver A.L."/>
            <person name="Deutschbauer A."/>
            <person name="Neff N."/>
            <person name="Sonnenburg J.L."/>
            <person name="Huang K.C."/>
            <person name="Fischbach M.A."/>
        </authorList>
    </citation>
    <scope>NUCLEOTIDE SEQUENCE</scope>
    <source>
        <strain evidence="14">DSM 19829</strain>
    </source>
</reference>
<name>A0ABY5VI35_9FIRM</name>
<feature type="domain" description="UvrD-like helicase C-terminal" evidence="13">
    <location>
        <begin position="277"/>
        <end position="537"/>
    </location>
</feature>
<evidence type="ECO:0000256" key="2">
    <source>
        <dbReference type="ARBA" id="ARBA00022741"/>
    </source>
</evidence>
<keyword evidence="15" id="KW-1185">Reference proteome</keyword>
<evidence type="ECO:0000256" key="7">
    <source>
        <dbReference type="ARBA" id="ARBA00023235"/>
    </source>
</evidence>
<dbReference type="Gene3D" id="3.40.50.300">
    <property type="entry name" value="P-loop containing nucleotide triphosphate hydrolases"/>
    <property type="match status" value="2"/>
</dbReference>
<dbReference type="SUPFAM" id="SSF52540">
    <property type="entry name" value="P-loop containing nucleoside triphosphate hydrolases"/>
    <property type="match status" value="1"/>
</dbReference>
<keyword evidence="2 11" id="KW-0547">Nucleotide-binding</keyword>
<evidence type="ECO:0000256" key="1">
    <source>
        <dbReference type="ARBA" id="ARBA00009922"/>
    </source>
</evidence>
<evidence type="ECO:0000256" key="4">
    <source>
        <dbReference type="ARBA" id="ARBA00022806"/>
    </source>
</evidence>
<dbReference type="EMBL" id="CP102290">
    <property type="protein sequence ID" value="UWP59891.1"/>
    <property type="molecule type" value="Genomic_DNA"/>
</dbReference>
<dbReference type="InterPro" id="IPR014017">
    <property type="entry name" value="DNA_helicase_UvrD-like_C"/>
</dbReference>
<feature type="binding site" evidence="11">
    <location>
        <begin position="22"/>
        <end position="29"/>
    </location>
    <ligand>
        <name>ATP</name>
        <dbReference type="ChEBI" id="CHEBI:30616"/>
    </ligand>
</feature>
<dbReference type="GO" id="GO:0004386">
    <property type="term" value="F:helicase activity"/>
    <property type="evidence" value="ECO:0007669"/>
    <property type="project" value="UniProtKB-KW"/>
</dbReference>
<comment type="catalytic activity">
    <reaction evidence="10">
        <text>ATP + H2O = ADP + phosphate + H(+)</text>
        <dbReference type="Rhea" id="RHEA:13065"/>
        <dbReference type="ChEBI" id="CHEBI:15377"/>
        <dbReference type="ChEBI" id="CHEBI:15378"/>
        <dbReference type="ChEBI" id="CHEBI:30616"/>
        <dbReference type="ChEBI" id="CHEBI:43474"/>
        <dbReference type="ChEBI" id="CHEBI:456216"/>
        <dbReference type="EC" id="5.6.2.4"/>
    </reaction>
</comment>
<keyword evidence="5 11" id="KW-0067">ATP-binding</keyword>
<evidence type="ECO:0000313" key="14">
    <source>
        <dbReference type="EMBL" id="UWP59891.1"/>
    </source>
</evidence>
<dbReference type="InterPro" id="IPR000212">
    <property type="entry name" value="DNA_helicase_UvrD/REP"/>
</dbReference>
<evidence type="ECO:0000259" key="13">
    <source>
        <dbReference type="PROSITE" id="PS51217"/>
    </source>
</evidence>
<dbReference type="RefSeq" id="WP_028528062.1">
    <property type="nucleotide sequence ID" value="NZ_CABLBR010000007.1"/>
</dbReference>
<proteinExistence type="inferred from homology"/>
<dbReference type="PANTHER" id="PTHR11070:SF2">
    <property type="entry name" value="ATP-DEPENDENT DNA HELICASE SRS2"/>
    <property type="match status" value="1"/>
</dbReference>
<dbReference type="Gene3D" id="1.10.10.160">
    <property type="match status" value="1"/>
</dbReference>
<organism evidence="14 15">
    <name type="scientific">Ruminococcus gauvreauii</name>
    <dbReference type="NCBI Taxonomy" id="438033"/>
    <lineage>
        <taxon>Bacteria</taxon>
        <taxon>Bacillati</taxon>
        <taxon>Bacillota</taxon>
        <taxon>Clostridia</taxon>
        <taxon>Eubacteriales</taxon>
        <taxon>Oscillospiraceae</taxon>
        <taxon>Ruminococcus</taxon>
    </lineage>
</organism>